<reference evidence="1 2" key="1">
    <citation type="submission" date="2013-07" db="EMBL/GenBank/DDBJ databases">
        <authorList>
            <person name="Stoco P.H."/>
            <person name="Wagner G."/>
            <person name="Gerber A."/>
            <person name="Zaha A."/>
            <person name="Thompson C."/>
            <person name="Bartholomeu D.C."/>
            <person name="Luckemeyer D.D."/>
            <person name="Bahia D."/>
            <person name="Loreto E."/>
            <person name="Prestes E.B."/>
            <person name="Lima F.M."/>
            <person name="Rodrigues-Luiz G."/>
            <person name="Vallejo G.A."/>
            <person name="Filho J.F."/>
            <person name="Monteiro K.M."/>
            <person name="Tyler K.M."/>
            <person name="de Almeida L.G."/>
            <person name="Ortiz M.F."/>
            <person name="Siervo M.A."/>
            <person name="de Moraes M.H."/>
            <person name="Cunha O.L."/>
            <person name="Mendonca-Neto R."/>
            <person name="Silva R."/>
            <person name="Teixeira S.M."/>
            <person name="Murta S.M."/>
            <person name="Sincero T.C."/>
            <person name="Mendes T.A."/>
            <person name="Urmenyi T.P."/>
            <person name="Silva V.G."/>
            <person name="da Rocha W.D."/>
            <person name="Andersson B."/>
            <person name="Romanha A.J."/>
            <person name="Steindel M."/>
            <person name="de Vasconcelos A.T."/>
            <person name="Grisard E.C."/>
        </authorList>
    </citation>
    <scope>NUCLEOTIDE SEQUENCE [LARGE SCALE GENOMIC DNA]</scope>
    <source>
        <strain evidence="1 2">SC58</strain>
    </source>
</reference>
<dbReference type="GO" id="GO:0005840">
    <property type="term" value="C:ribosome"/>
    <property type="evidence" value="ECO:0007669"/>
    <property type="project" value="UniProtKB-KW"/>
</dbReference>
<dbReference type="OrthoDB" id="10626855at2759"/>
<accession>A0A061ISJ8</accession>
<dbReference type="VEuPathDB" id="TriTrypDB:TRSC58_06472"/>
<dbReference type="AlphaFoldDB" id="A0A061ISJ8"/>
<dbReference type="EMBL" id="AUPL01006472">
    <property type="protein sequence ID" value="ESL05863.1"/>
    <property type="molecule type" value="Genomic_DNA"/>
</dbReference>
<gene>
    <name evidence="1" type="ORF">TRSC58_06472</name>
</gene>
<evidence type="ECO:0000313" key="1">
    <source>
        <dbReference type="EMBL" id="ESL05863.1"/>
    </source>
</evidence>
<keyword evidence="1" id="KW-0687">Ribonucleoprotein</keyword>
<evidence type="ECO:0000313" key="2">
    <source>
        <dbReference type="Proteomes" id="UP000031737"/>
    </source>
</evidence>
<name>A0A061ISJ8_TRYRA</name>
<dbReference type="Proteomes" id="UP000031737">
    <property type="component" value="Unassembled WGS sequence"/>
</dbReference>
<protein>
    <submittedName>
        <fullName evidence="1">40S ribosomal protein S8</fullName>
    </submittedName>
</protein>
<organism evidence="1 2">
    <name type="scientific">Trypanosoma rangeli SC58</name>
    <dbReference type="NCBI Taxonomy" id="429131"/>
    <lineage>
        <taxon>Eukaryota</taxon>
        <taxon>Discoba</taxon>
        <taxon>Euglenozoa</taxon>
        <taxon>Kinetoplastea</taxon>
        <taxon>Metakinetoplastina</taxon>
        <taxon>Trypanosomatida</taxon>
        <taxon>Trypanosomatidae</taxon>
        <taxon>Trypanosoma</taxon>
        <taxon>Herpetosoma</taxon>
    </lineage>
</organism>
<comment type="caution">
    <text evidence="1">The sequence shown here is derived from an EMBL/GenBank/DDBJ whole genome shotgun (WGS) entry which is preliminary data.</text>
</comment>
<keyword evidence="1" id="KW-0689">Ribosomal protein</keyword>
<keyword evidence="2" id="KW-1185">Reference proteome</keyword>
<sequence length="259" mass="27551">MNKNKISAECVTMGWRLFFSFPERRPLPPLLLLKLLQVELQLGALQQGTVGAGGLTRAAGEAGKQAALLELIGDRLLNLVVLTAAQPFAPQLVGGLLDVVLLGDGVHGLLRLLLFRRALHSLLILRGIEVNAVVPRVPQLKGRSVHHHDAVLHECLGTYQLVGGGVVHNVKDTDALSNGLRGPRKIAGVQAETAKLEVAAAGTNRAHTAGAELRVRGQTTELGLHALPVDLRLSTGDLALVQTAANNAHGCCYVKYVYV</sequence>
<proteinExistence type="predicted"/>